<keyword evidence="4" id="KW-1185">Reference proteome</keyword>
<keyword evidence="1" id="KW-0472">Membrane</keyword>
<dbReference type="InterPro" id="IPR051162">
    <property type="entry name" value="T4SS_component"/>
</dbReference>
<reference evidence="3" key="1">
    <citation type="journal article" date="2014" name="Int. J. Syst. Evol. Microbiol.">
        <title>Complete genome sequence of Corynebacterium casei LMG S-19264T (=DSM 44701T), isolated from a smear-ripened cheese.</title>
        <authorList>
            <consortium name="US DOE Joint Genome Institute (JGI-PGF)"/>
            <person name="Walter F."/>
            <person name="Albersmeier A."/>
            <person name="Kalinowski J."/>
            <person name="Ruckert C."/>
        </authorList>
    </citation>
    <scope>NUCLEOTIDE SEQUENCE</scope>
    <source>
        <strain evidence="3">JCM 31740</strain>
    </source>
</reference>
<protein>
    <submittedName>
        <fullName evidence="2">Uncharacterized protein</fullName>
    </submittedName>
</protein>
<keyword evidence="1" id="KW-0812">Transmembrane</keyword>
<dbReference type="InterPro" id="IPR027417">
    <property type="entry name" value="P-loop_NTPase"/>
</dbReference>
<proteinExistence type="predicted"/>
<name>A0A348B2P7_9CREN</name>
<dbReference type="AlphaFoldDB" id="A0A348B2P7"/>
<keyword evidence="1" id="KW-1133">Transmembrane helix</keyword>
<dbReference type="EMBL" id="AP018553">
    <property type="protein sequence ID" value="BBD72449.1"/>
    <property type="molecule type" value="Genomic_DNA"/>
</dbReference>
<dbReference type="InterPro" id="IPR053657">
    <property type="entry name" value="Ced-DNA_import"/>
</dbReference>
<evidence type="ECO:0000256" key="1">
    <source>
        <dbReference type="SAM" id="Phobius"/>
    </source>
</evidence>
<evidence type="ECO:0000313" key="2">
    <source>
        <dbReference type="EMBL" id="BBD72449.1"/>
    </source>
</evidence>
<sequence length="591" mass="66247">MLGLHPYVDEWKRNLLPILLPLAFLYVITKNPLFVALALALLGFLGWPWIRSKLKITRADGPLRLEDGLAVFPKGAIAVLKVTDVPFDYRDMGGDALRDKVNMFYRSINVENDVTLVMRRTHVDKSEYLKELLHTAQNLRITVEADPSNQQARRKLDIIQKMIDKLNEGEAPFKFEFYVVIHGKSAEEVRSVSSVVRSALSSIGMRLGNATSDEVSRLIGMNLKGGSKPALPSQLPFLAPFSFPKTPRAELRLNGIYLGTEMEHGTPVFWNIDASQNPHLLVLGPTGSGKTEFLLWTSFKLNVVSGLPILAIDVKGDVRRRLRRNGIQHRVISPLVNGLGLLEVKGVPLEVRAQQVEGILANSFRLDKYTSSIIYEAVLHVLRESQADRTSWDHVMDKVMSNDVRYTAYIRKVVDSVKFLEVGGSIVDAIGDGINVVDLSLLKSEELRRLTTFTVLVDLMNKYSSETPDEPRMGVLLDEAWTVLRAEGPDYPLVADIVKRGRGHGLFAMIATQNPEDLGEEADVFLDNVGLMVLLNNGDRKFWSSAARFANLTEEEVDRHLLYMGRGEALVRFLGDPRPMRVSLDVPQRWS</sequence>
<dbReference type="Gene3D" id="3.40.50.300">
    <property type="entry name" value="P-loop containing nucleotide triphosphate hydrolases"/>
    <property type="match status" value="2"/>
</dbReference>
<dbReference type="NCBIfam" id="NF041017">
    <property type="entry name" value="DNA_import_CedB"/>
    <property type="match status" value="1"/>
</dbReference>
<dbReference type="CDD" id="cd01127">
    <property type="entry name" value="TrwB_TraG_TraD_VirD4"/>
    <property type="match status" value="1"/>
</dbReference>
<evidence type="ECO:0000313" key="3">
    <source>
        <dbReference type="EMBL" id="GGT97063.1"/>
    </source>
</evidence>
<dbReference type="SUPFAM" id="SSF52540">
    <property type="entry name" value="P-loop containing nucleoside triphosphate hydrolases"/>
    <property type="match status" value="1"/>
</dbReference>
<reference evidence="4" key="2">
    <citation type="submission" date="2018-04" db="EMBL/GenBank/DDBJ databases">
        <title>Complete genome sequence of Sulfodiicoccus acidiphilus strain HS-1.</title>
        <authorList>
            <person name="Sakai H.D."/>
            <person name="Kurosawa N."/>
        </authorList>
    </citation>
    <scope>NUCLEOTIDE SEQUENCE [LARGE SCALE GENOMIC DNA]</scope>
    <source>
        <strain evidence="4">HS-1</strain>
    </source>
</reference>
<dbReference type="Proteomes" id="UP000616143">
    <property type="component" value="Unassembled WGS sequence"/>
</dbReference>
<evidence type="ECO:0000313" key="4">
    <source>
        <dbReference type="Proteomes" id="UP000276741"/>
    </source>
</evidence>
<organism evidence="2 4">
    <name type="scientific">Sulfodiicoccus acidiphilus</name>
    <dbReference type="NCBI Taxonomy" id="1670455"/>
    <lineage>
        <taxon>Archaea</taxon>
        <taxon>Thermoproteota</taxon>
        <taxon>Thermoprotei</taxon>
        <taxon>Sulfolobales</taxon>
        <taxon>Sulfolobaceae</taxon>
        <taxon>Sulfodiicoccus</taxon>
    </lineage>
</organism>
<dbReference type="KEGG" id="sacd:HS1genome_0838"/>
<reference evidence="2" key="3">
    <citation type="journal article" date="2019" name="BMC Res. Notes">
        <title>Complete genome sequence of the Sulfodiicoccus acidiphilus strain HS-1T, the first crenarchaeon that lacks polB3, isolated from an acidic hot spring in Ohwaku-dani, Hakone, Japan.</title>
        <authorList>
            <person name="Sakai H.D."/>
            <person name="Kurosawa N."/>
        </authorList>
    </citation>
    <scope>NUCLEOTIDE SEQUENCE</scope>
    <source>
        <strain evidence="2">HS-1</strain>
    </source>
</reference>
<feature type="transmembrane region" description="Helical" evidence="1">
    <location>
        <begin position="20"/>
        <end position="45"/>
    </location>
</feature>
<accession>A0A348B2P7</accession>
<gene>
    <name evidence="3" type="ORF">GCM10007116_13200</name>
    <name evidence="2" type="ORF">HS1genome_0838</name>
</gene>
<dbReference type="PANTHER" id="PTHR30121:SF6">
    <property type="entry name" value="SLR6007 PROTEIN"/>
    <property type="match status" value="1"/>
</dbReference>
<reference evidence="3" key="4">
    <citation type="submission" date="2020-09" db="EMBL/GenBank/DDBJ databases">
        <authorList>
            <person name="Sun Q."/>
            <person name="Ohkuma M."/>
        </authorList>
    </citation>
    <scope>NUCLEOTIDE SEQUENCE</scope>
    <source>
        <strain evidence="3">JCM 31740</strain>
    </source>
</reference>
<dbReference type="PANTHER" id="PTHR30121">
    <property type="entry name" value="UNCHARACTERIZED PROTEIN YJGR-RELATED"/>
    <property type="match status" value="1"/>
</dbReference>
<dbReference type="Proteomes" id="UP000276741">
    <property type="component" value="Chromosome"/>
</dbReference>
<dbReference type="EMBL" id="BMQS01000011">
    <property type="protein sequence ID" value="GGT97063.1"/>
    <property type="molecule type" value="Genomic_DNA"/>
</dbReference>